<dbReference type="Proteomes" id="UP001178662">
    <property type="component" value="Chromosome"/>
</dbReference>
<evidence type="ECO:0000256" key="1">
    <source>
        <dbReference type="ARBA" id="ARBA00006226"/>
    </source>
</evidence>
<accession>A0AA95EZY7</accession>
<sequence length="98" mass="11869">MVELIWSPRALKDMELIFEYIKQDSTEMARVFVNDLIQTATAIPEFPYSGRLVSEFNRDNIREKIYQSYRIIYRIRGQEVELITFLHQSRRLIRKELK</sequence>
<keyword evidence="4" id="KW-1185">Reference proteome</keyword>
<protein>
    <submittedName>
        <fullName evidence="3">Type II toxin-antitoxin system RelE/ParE family toxin</fullName>
    </submittedName>
</protein>
<name>A0AA95EZY7_9BACL</name>
<evidence type="ECO:0000313" key="3">
    <source>
        <dbReference type="EMBL" id="WEK56084.1"/>
    </source>
</evidence>
<proteinExistence type="inferred from homology"/>
<dbReference type="PANTHER" id="PTHR33755:SF5">
    <property type="entry name" value="TYPE II TOXIN-ANTITOXIN SYSTEM RELE_PARE FAMILY TOXIN"/>
    <property type="match status" value="1"/>
</dbReference>
<dbReference type="Pfam" id="PF05016">
    <property type="entry name" value="ParE_toxin"/>
    <property type="match status" value="1"/>
</dbReference>
<dbReference type="PANTHER" id="PTHR33755">
    <property type="entry name" value="TOXIN PARE1-RELATED"/>
    <property type="match status" value="1"/>
</dbReference>
<evidence type="ECO:0000313" key="4">
    <source>
        <dbReference type="Proteomes" id="UP001178662"/>
    </source>
</evidence>
<reference evidence="3" key="1">
    <citation type="submission" date="2023-03" db="EMBL/GenBank/DDBJ databases">
        <title>Andean soil-derived lignocellulolytic bacterial consortium as a source of novel taxa and putative plastic-active enzymes.</title>
        <authorList>
            <person name="Diaz-Garcia L."/>
            <person name="Chuvochina M."/>
            <person name="Feuerriegel G."/>
            <person name="Bunk B."/>
            <person name="Sproer C."/>
            <person name="Streit W.R."/>
            <person name="Rodriguez L.M."/>
            <person name="Overmann J."/>
            <person name="Jimenez D.J."/>
        </authorList>
    </citation>
    <scope>NUCLEOTIDE SEQUENCE</scope>
    <source>
        <strain evidence="3">MAG 2441</strain>
    </source>
</reference>
<dbReference type="InterPro" id="IPR051803">
    <property type="entry name" value="TA_system_RelE-like_toxin"/>
</dbReference>
<keyword evidence="2" id="KW-1277">Toxin-antitoxin system</keyword>
<dbReference type="EMBL" id="CP119317">
    <property type="protein sequence ID" value="WEK56084.1"/>
    <property type="molecule type" value="Genomic_DNA"/>
</dbReference>
<dbReference type="InterPro" id="IPR007712">
    <property type="entry name" value="RelE/ParE_toxin"/>
</dbReference>
<dbReference type="Gene3D" id="3.30.2310.20">
    <property type="entry name" value="RelE-like"/>
    <property type="match status" value="1"/>
</dbReference>
<dbReference type="NCBIfam" id="TIGR02385">
    <property type="entry name" value="RelE_StbE"/>
    <property type="match status" value="1"/>
</dbReference>
<dbReference type="AlphaFoldDB" id="A0AA95EZY7"/>
<organism evidence="3 4">
    <name type="scientific">Candidatus Cohnella colombiensis</name>
    <dbReference type="NCBI Taxonomy" id="3121368"/>
    <lineage>
        <taxon>Bacteria</taxon>
        <taxon>Bacillati</taxon>
        <taxon>Bacillota</taxon>
        <taxon>Bacilli</taxon>
        <taxon>Bacillales</taxon>
        <taxon>Paenibacillaceae</taxon>
        <taxon>Cohnella</taxon>
    </lineage>
</organism>
<evidence type="ECO:0000256" key="2">
    <source>
        <dbReference type="ARBA" id="ARBA00022649"/>
    </source>
</evidence>
<dbReference type="SUPFAM" id="SSF143011">
    <property type="entry name" value="RelE-like"/>
    <property type="match status" value="1"/>
</dbReference>
<gene>
    <name evidence="3" type="ORF">P0Y55_08560</name>
</gene>
<dbReference type="InterPro" id="IPR035093">
    <property type="entry name" value="RelE/ParE_toxin_dom_sf"/>
</dbReference>
<comment type="similarity">
    <text evidence="1">Belongs to the RelE toxin family.</text>
</comment>